<organism evidence="4 5">
    <name type="scientific">Capsicum baccatum</name>
    <name type="common">Peruvian pepper</name>
    <dbReference type="NCBI Taxonomy" id="33114"/>
    <lineage>
        <taxon>Eukaryota</taxon>
        <taxon>Viridiplantae</taxon>
        <taxon>Streptophyta</taxon>
        <taxon>Embryophyta</taxon>
        <taxon>Tracheophyta</taxon>
        <taxon>Spermatophyta</taxon>
        <taxon>Magnoliopsida</taxon>
        <taxon>eudicotyledons</taxon>
        <taxon>Gunneridae</taxon>
        <taxon>Pentapetalae</taxon>
        <taxon>asterids</taxon>
        <taxon>lamiids</taxon>
        <taxon>Solanales</taxon>
        <taxon>Solanaceae</taxon>
        <taxon>Solanoideae</taxon>
        <taxon>Capsiceae</taxon>
        <taxon>Capsicum</taxon>
    </lineage>
</organism>
<accession>A0A2G2V4U9</accession>
<reference evidence="5" key="2">
    <citation type="journal article" date="2017" name="J. Anim. Genet.">
        <title>Multiple reference genome sequences of hot pepper reveal the massive evolution of plant disease resistance genes by retroduplication.</title>
        <authorList>
            <person name="Kim S."/>
            <person name="Park J."/>
            <person name="Yeom S.-I."/>
            <person name="Kim Y.-M."/>
            <person name="Seo E."/>
            <person name="Kim K.-T."/>
            <person name="Kim M.-S."/>
            <person name="Lee J.M."/>
            <person name="Cheong K."/>
            <person name="Shin H.-S."/>
            <person name="Kim S.-B."/>
            <person name="Han K."/>
            <person name="Lee J."/>
            <person name="Park M."/>
            <person name="Lee H.-A."/>
            <person name="Lee H.-Y."/>
            <person name="Lee Y."/>
            <person name="Oh S."/>
            <person name="Lee J.H."/>
            <person name="Choi E."/>
            <person name="Choi E."/>
            <person name="Lee S.E."/>
            <person name="Jeon J."/>
            <person name="Kim H."/>
            <person name="Choi G."/>
            <person name="Song H."/>
            <person name="Lee J."/>
            <person name="Lee S.-C."/>
            <person name="Kwon J.-K."/>
            <person name="Lee H.-Y."/>
            <person name="Koo N."/>
            <person name="Hong Y."/>
            <person name="Kim R.W."/>
            <person name="Kang W.-H."/>
            <person name="Huh J.H."/>
            <person name="Kang B.-C."/>
            <person name="Yang T.-J."/>
            <person name="Lee Y.-H."/>
            <person name="Bennetzen J.L."/>
            <person name="Choi D."/>
        </authorList>
    </citation>
    <scope>NUCLEOTIDE SEQUENCE [LARGE SCALE GENOMIC DNA]</scope>
    <source>
        <strain evidence="5">cv. PBC81</strain>
    </source>
</reference>
<evidence type="ECO:0000313" key="4">
    <source>
        <dbReference type="EMBL" id="PHT28021.1"/>
    </source>
</evidence>
<dbReference type="OrthoDB" id="630188at2759"/>
<dbReference type="GO" id="GO:0016740">
    <property type="term" value="F:transferase activity"/>
    <property type="evidence" value="ECO:0007669"/>
    <property type="project" value="InterPro"/>
</dbReference>
<protein>
    <recommendedName>
        <fullName evidence="3">Trichome birefringence-like C-terminal domain-containing protein</fullName>
    </recommendedName>
</protein>
<proteinExistence type="inferred from homology"/>
<sequence>MVLSPIIWSFAKLRHVDIKTCSVYDSDIDKPTKLENLTTTMLLNLSCSVDSGDIFKRFLNLRTLDFFMDCSAAEQIYFPRLDVLNKLERDYALFQCSGRHTHVHQFDFHFPSSLKEVEMDGLKNWDITTQPSKAATLGSKHRRGKRVENGTSHLPQSQISTLCGCPQLKESALKNKEYVEEITGEDKLENKTIAFIGDSLGRQQFQSLMCMAAGGT</sequence>
<dbReference type="Pfam" id="PF13839">
    <property type="entry name" value="PC-Esterase"/>
    <property type="match status" value="1"/>
</dbReference>
<evidence type="ECO:0000256" key="1">
    <source>
        <dbReference type="ARBA" id="ARBA00007727"/>
    </source>
</evidence>
<feature type="region of interest" description="Disordered" evidence="2">
    <location>
        <begin position="133"/>
        <end position="152"/>
    </location>
</feature>
<gene>
    <name evidence="4" type="ORF">CQW23_32377</name>
</gene>
<dbReference type="EMBL" id="MLFT02000276">
    <property type="protein sequence ID" value="PHT28021.1"/>
    <property type="molecule type" value="Genomic_DNA"/>
</dbReference>
<dbReference type="STRING" id="33114.A0A2G2V4U9"/>
<keyword evidence="5" id="KW-1185">Reference proteome</keyword>
<evidence type="ECO:0000259" key="3">
    <source>
        <dbReference type="Pfam" id="PF13839"/>
    </source>
</evidence>
<dbReference type="PANTHER" id="PTHR15140">
    <property type="entry name" value="TUBULIN-SPECIFIC CHAPERONE E"/>
    <property type="match status" value="1"/>
</dbReference>
<reference evidence="4 5" key="1">
    <citation type="journal article" date="2017" name="Genome Biol.">
        <title>New reference genome sequences of hot pepper reveal the massive evolution of plant disease-resistance genes by retroduplication.</title>
        <authorList>
            <person name="Kim S."/>
            <person name="Park J."/>
            <person name="Yeom S.I."/>
            <person name="Kim Y.M."/>
            <person name="Seo E."/>
            <person name="Kim K.T."/>
            <person name="Kim M.S."/>
            <person name="Lee J.M."/>
            <person name="Cheong K."/>
            <person name="Shin H.S."/>
            <person name="Kim S.B."/>
            <person name="Han K."/>
            <person name="Lee J."/>
            <person name="Park M."/>
            <person name="Lee H.A."/>
            <person name="Lee H.Y."/>
            <person name="Lee Y."/>
            <person name="Oh S."/>
            <person name="Lee J.H."/>
            <person name="Choi E."/>
            <person name="Choi E."/>
            <person name="Lee S.E."/>
            <person name="Jeon J."/>
            <person name="Kim H."/>
            <person name="Choi G."/>
            <person name="Song H."/>
            <person name="Lee J."/>
            <person name="Lee S.C."/>
            <person name="Kwon J.K."/>
            <person name="Lee H.Y."/>
            <person name="Koo N."/>
            <person name="Hong Y."/>
            <person name="Kim R.W."/>
            <person name="Kang W.H."/>
            <person name="Huh J.H."/>
            <person name="Kang B.C."/>
            <person name="Yang T.J."/>
            <person name="Lee Y.H."/>
            <person name="Bennetzen J.L."/>
            <person name="Choi D."/>
        </authorList>
    </citation>
    <scope>NUCLEOTIDE SEQUENCE [LARGE SCALE GENOMIC DNA]</scope>
    <source>
        <strain evidence="5">cv. PBC81</strain>
    </source>
</reference>
<dbReference type="AlphaFoldDB" id="A0A2G2V4U9"/>
<dbReference type="Proteomes" id="UP000224567">
    <property type="component" value="Unassembled WGS sequence"/>
</dbReference>
<dbReference type="PANTHER" id="PTHR15140:SF38">
    <property type="entry name" value="NB-ARC DOMAIN-CONTAINING PROTEIN"/>
    <property type="match status" value="1"/>
</dbReference>
<evidence type="ECO:0000256" key="2">
    <source>
        <dbReference type="SAM" id="MobiDB-lite"/>
    </source>
</evidence>
<feature type="domain" description="Trichome birefringence-like C-terminal" evidence="3">
    <location>
        <begin position="187"/>
        <end position="212"/>
    </location>
</feature>
<evidence type="ECO:0000313" key="5">
    <source>
        <dbReference type="Proteomes" id="UP000224567"/>
    </source>
</evidence>
<name>A0A2G2V4U9_CAPBA</name>
<dbReference type="InterPro" id="IPR026057">
    <property type="entry name" value="TBL_C"/>
</dbReference>
<comment type="caution">
    <text evidence="4">The sequence shown here is derived from an EMBL/GenBank/DDBJ whole genome shotgun (WGS) entry which is preliminary data.</text>
</comment>
<comment type="similarity">
    <text evidence="1">Belongs to the PC-esterase family. TBL subfamily.</text>
</comment>